<protein>
    <submittedName>
        <fullName evidence="2">Uncharacterized protein</fullName>
    </submittedName>
</protein>
<evidence type="ECO:0000256" key="1">
    <source>
        <dbReference type="SAM" id="Coils"/>
    </source>
</evidence>
<dbReference type="Pfam" id="PF13306">
    <property type="entry name" value="LRR_5"/>
    <property type="match status" value="1"/>
</dbReference>
<feature type="coiled-coil region" evidence="1">
    <location>
        <begin position="17"/>
        <end position="44"/>
    </location>
</feature>
<keyword evidence="3" id="KW-1185">Reference proteome</keyword>
<sequence>MERTKSPTAETIDVNSQKDAHEEIQNYIKKKKELYNNLIEFLENSEDGDILLKDLINNINNQIEKNNRDEFTGFLRLITSIGDNYHREKSTFKKLFQIIEHYGSQIKRTYSNNEIFDIFHKNKKILQFLFGKKIIKIDEKISKKLIYKIEANGNGFYHFFYPEIKKFIGVQKVKDIQKELLAKDPNIFHNFEEKRLEGENEDFICSLIREDSVEEFIEYVNRKSISVNSEITPSIFETNPFLIDNKNTTLIEYSAFFGSLQIFQYLVLNGAELKPELWLYAIHSRNAELIHLLENYGVKPPNGKYEKCLSESIKCHHNEIADYIENNYMIENDDKIIISDEVISSIMQYHNYGYFPLDLESGDEFFYLLANDYNFLKNLFLKSKEKYIEKMICSNITLREAIDSSKHEIAYNLLSIDKKVNNKEFNGNKKITKIAIPSSVTSIGSYAFNGCSSLTQIFFEDPSSLKLIRSYAFSGCSSLKSVSIPPSVVKQGEGVFFECSSLMHVSIPSSMTSIGDYCFEKCVILTQIIIPSSVTSLGKRAFAQCISLTQVNIPSSVRLIPEYAFAGCKSLKQITIPSSVTSIENNAFSSCSSLTEVSFDSDSSLVSIEKFVFFDCALTSIKIPSSVYSIEDSAFEGCSKLKQISVHSSFKKNVYRNAQLWGLPSGIKIITY</sequence>
<dbReference type="InterPro" id="IPR026906">
    <property type="entry name" value="LRR_5"/>
</dbReference>
<name>A0ABR2KJV1_9EUKA</name>
<dbReference type="SUPFAM" id="SSF48403">
    <property type="entry name" value="Ankyrin repeat"/>
    <property type="match status" value="1"/>
</dbReference>
<gene>
    <name evidence="2" type="ORF">M9Y10_035058</name>
</gene>
<organism evidence="2 3">
    <name type="scientific">Tritrichomonas musculus</name>
    <dbReference type="NCBI Taxonomy" id="1915356"/>
    <lineage>
        <taxon>Eukaryota</taxon>
        <taxon>Metamonada</taxon>
        <taxon>Parabasalia</taxon>
        <taxon>Tritrichomonadida</taxon>
        <taxon>Tritrichomonadidae</taxon>
        <taxon>Tritrichomonas</taxon>
    </lineage>
</organism>
<accession>A0ABR2KJV1</accession>
<dbReference type="InterPro" id="IPR053139">
    <property type="entry name" value="Surface_bspA-like"/>
</dbReference>
<dbReference type="Proteomes" id="UP001470230">
    <property type="component" value="Unassembled WGS sequence"/>
</dbReference>
<dbReference type="EMBL" id="JAPFFF010000005">
    <property type="protein sequence ID" value="KAK8890285.1"/>
    <property type="molecule type" value="Genomic_DNA"/>
</dbReference>
<reference evidence="2 3" key="1">
    <citation type="submission" date="2024-04" db="EMBL/GenBank/DDBJ databases">
        <title>Tritrichomonas musculus Genome.</title>
        <authorList>
            <person name="Alves-Ferreira E."/>
            <person name="Grigg M."/>
            <person name="Lorenzi H."/>
            <person name="Galac M."/>
        </authorList>
    </citation>
    <scope>NUCLEOTIDE SEQUENCE [LARGE SCALE GENOMIC DNA]</scope>
    <source>
        <strain evidence="2 3">EAF2021</strain>
    </source>
</reference>
<proteinExistence type="predicted"/>
<dbReference type="InterPro" id="IPR036770">
    <property type="entry name" value="Ankyrin_rpt-contain_sf"/>
</dbReference>
<evidence type="ECO:0000313" key="2">
    <source>
        <dbReference type="EMBL" id="KAK8890285.1"/>
    </source>
</evidence>
<dbReference type="PANTHER" id="PTHR45661">
    <property type="entry name" value="SURFACE ANTIGEN"/>
    <property type="match status" value="1"/>
</dbReference>
<keyword evidence="1" id="KW-0175">Coiled coil</keyword>
<dbReference type="Gene3D" id="3.40.50.12480">
    <property type="match status" value="2"/>
</dbReference>
<dbReference type="PANTHER" id="PTHR45661:SF3">
    <property type="entry name" value="IG-LIKE DOMAIN-CONTAINING PROTEIN"/>
    <property type="match status" value="1"/>
</dbReference>
<evidence type="ECO:0000313" key="3">
    <source>
        <dbReference type="Proteomes" id="UP001470230"/>
    </source>
</evidence>
<dbReference type="InterPro" id="IPR032675">
    <property type="entry name" value="LRR_dom_sf"/>
</dbReference>
<dbReference type="Gene3D" id="3.80.10.10">
    <property type="entry name" value="Ribonuclease Inhibitor"/>
    <property type="match status" value="1"/>
</dbReference>
<dbReference type="SUPFAM" id="SSF52058">
    <property type="entry name" value="L domain-like"/>
    <property type="match status" value="1"/>
</dbReference>
<comment type="caution">
    <text evidence="2">The sequence shown here is derived from an EMBL/GenBank/DDBJ whole genome shotgun (WGS) entry which is preliminary data.</text>
</comment>